<gene>
    <name evidence="8" type="ORF">Poly41_23900</name>
</gene>
<dbReference type="NCBIfam" id="TIGR02937">
    <property type="entry name" value="sigma70-ECF"/>
    <property type="match status" value="1"/>
</dbReference>
<dbReference type="GO" id="GO:0016987">
    <property type="term" value="F:sigma factor activity"/>
    <property type="evidence" value="ECO:0007669"/>
    <property type="project" value="UniProtKB-KW"/>
</dbReference>
<dbReference type="SUPFAM" id="SSF88659">
    <property type="entry name" value="Sigma3 and sigma4 domains of RNA polymerase sigma factors"/>
    <property type="match status" value="1"/>
</dbReference>
<evidence type="ECO:0000259" key="7">
    <source>
        <dbReference type="Pfam" id="PF08281"/>
    </source>
</evidence>
<dbReference type="GO" id="GO:0006352">
    <property type="term" value="P:DNA-templated transcription initiation"/>
    <property type="evidence" value="ECO:0007669"/>
    <property type="project" value="InterPro"/>
</dbReference>
<dbReference type="GO" id="GO:0003677">
    <property type="term" value="F:DNA binding"/>
    <property type="evidence" value="ECO:0007669"/>
    <property type="project" value="UniProtKB-KW"/>
</dbReference>
<dbReference type="Gene3D" id="1.10.1740.10">
    <property type="match status" value="1"/>
</dbReference>
<dbReference type="InterPro" id="IPR013324">
    <property type="entry name" value="RNA_pol_sigma_r3/r4-like"/>
</dbReference>
<keyword evidence="5" id="KW-0804">Transcription</keyword>
<comment type="similarity">
    <text evidence="1">Belongs to the sigma-70 factor family. ECF subfamily.</text>
</comment>
<dbReference type="RefSeq" id="WP_146526275.1">
    <property type="nucleotide sequence ID" value="NZ_SJPV01000003.1"/>
</dbReference>
<sequence>MRDWEQAKTEFGPMVWATISRIVSQHADALDCFQDVMIEAFQKDQNSQIHNLPGLLKWLAVRRSLDLLRANKREGDGRIFDEPQERAAEQNEAGDALELEELMDRVRIELSKMPANQAQAFWLCCIEQQSYIEAAAHLQTDKSHVGVLVFRAREKLRLSLDDIKPSSIRN</sequence>
<reference evidence="8 9" key="1">
    <citation type="submission" date="2019-02" db="EMBL/GenBank/DDBJ databases">
        <title>Deep-cultivation of Planctomycetes and their phenomic and genomic characterization uncovers novel biology.</title>
        <authorList>
            <person name="Wiegand S."/>
            <person name="Jogler M."/>
            <person name="Boedeker C."/>
            <person name="Pinto D."/>
            <person name="Vollmers J."/>
            <person name="Rivas-Marin E."/>
            <person name="Kohn T."/>
            <person name="Peeters S.H."/>
            <person name="Heuer A."/>
            <person name="Rast P."/>
            <person name="Oberbeckmann S."/>
            <person name="Bunk B."/>
            <person name="Jeske O."/>
            <person name="Meyerdierks A."/>
            <person name="Storesund J.E."/>
            <person name="Kallscheuer N."/>
            <person name="Luecker S."/>
            <person name="Lage O.M."/>
            <person name="Pohl T."/>
            <person name="Merkel B.J."/>
            <person name="Hornburger P."/>
            <person name="Mueller R.-W."/>
            <person name="Bruemmer F."/>
            <person name="Labrenz M."/>
            <person name="Spormann A.M."/>
            <person name="Op Den Camp H."/>
            <person name="Overmann J."/>
            <person name="Amann R."/>
            <person name="Jetten M.S.M."/>
            <person name="Mascher T."/>
            <person name="Medema M.H."/>
            <person name="Devos D.P."/>
            <person name="Kaster A.-K."/>
            <person name="Ovreas L."/>
            <person name="Rohde M."/>
            <person name="Galperin M.Y."/>
            <person name="Jogler C."/>
        </authorList>
    </citation>
    <scope>NUCLEOTIDE SEQUENCE [LARGE SCALE GENOMIC DNA]</scope>
    <source>
        <strain evidence="8 9">Poly41</strain>
    </source>
</reference>
<evidence type="ECO:0000256" key="2">
    <source>
        <dbReference type="ARBA" id="ARBA00023015"/>
    </source>
</evidence>
<evidence type="ECO:0000256" key="1">
    <source>
        <dbReference type="ARBA" id="ARBA00010641"/>
    </source>
</evidence>
<dbReference type="InterPro" id="IPR013325">
    <property type="entry name" value="RNA_pol_sigma_r2"/>
</dbReference>
<dbReference type="Proteomes" id="UP000319143">
    <property type="component" value="Unassembled WGS sequence"/>
</dbReference>
<evidence type="ECO:0000313" key="8">
    <source>
        <dbReference type="EMBL" id="TWU39535.1"/>
    </source>
</evidence>
<evidence type="ECO:0000256" key="4">
    <source>
        <dbReference type="ARBA" id="ARBA00023125"/>
    </source>
</evidence>
<evidence type="ECO:0000256" key="5">
    <source>
        <dbReference type="ARBA" id="ARBA00023163"/>
    </source>
</evidence>
<dbReference type="Gene3D" id="1.10.10.10">
    <property type="entry name" value="Winged helix-like DNA-binding domain superfamily/Winged helix DNA-binding domain"/>
    <property type="match status" value="1"/>
</dbReference>
<accession>A0A5C6DTA4</accession>
<dbReference type="AlphaFoldDB" id="A0A5C6DTA4"/>
<dbReference type="EMBL" id="SJPV01000003">
    <property type="protein sequence ID" value="TWU39535.1"/>
    <property type="molecule type" value="Genomic_DNA"/>
</dbReference>
<dbReference type="SUPFAM" id="SSF88946">
    <property type="entry name" value="Sigma2 domain of RNA polymerase sigma factors"/>
    <property type="match status" value="1"/>
</dbReference>
<dbReference type="InterPro" id="IPR007627">
    <property type="entry name" value="RNA_pol_sigma70_r2"/>
</dbReference>
<feature type="domain" description="RNA polymerase sigma factor 70 region 4 type 2" evidence="7">
    <location>
        <begin position="110"/>
        <end position="156"/>
    </location>
</feature>
<dbReference type="OrthoDB" id="283580at2"/>
<keyword evidence="3" id="KW-0731">Sigma factor</keyword>
<comment type="caution">
    <text evidence="8">The sequence shown here is derived from an EMBL/GenBank/DDBJ whole genome shotgun (WGS) entry which is preliminary data.</text>
</comment>
<keyword evidence="4" id="KW-0238">DNA-binding</keyword>
<dbReference type="Pfam" id="PF04542">
    <property type="entry name" value="Sigma70_r2"/>
    <property type="match status" value="1"/>
</dbReference>
<dbReference type="InterPro" id="IPR014284">
    <property type="entry name" value="RNA_pol_sigma-70_dom"/>
</dbReference>
<dbReference type="Pfam" id="PF08281">
    <property type="entry name" value="Sigma70_r4_2"/>
    <property type="match status" value="1"/>
</dbReference>
<proteinExistence type="inferred from homology"/>
<dbReference type="PANTHER" id="PTHR43133:SF8">
    <property type="entry name" value="RNA POLYMERASE SIGMA FACTOR HI_1459-RELATED"/>
    <property type="match status" value="1"/>
</dbReference>
<dbReference type="InterPro" id="IPR036388">
    <property type="entry name" value="WH-like_DNA-bd_sf"/>
</dbReference>
<organism evidence="8 9">
    <name type="scientific">Novipirellula artificiosorum</name>
    <dbReference type="NCBI Taxonomy" id="2528016"/>
    <lineage>
        <taxon>Bacteria</taxon>
        <taxon>Pseudomonadati</taxon>
        <taxon>Planctomycetota</taxon>
        <taxon>Planctomycetia</taxon>
        <taxon>Pirellulales</taxon>
        <taxon>Pirellulaceae</taxon>
        <taxon>Novipirellula</taxon>
    </lineage>
</organism>
<evidence type="ECO:0000259" key="6">
    <source>
        <dbReference type="Pfam" id="PF04542"/>
    </source>
</evidence>
<dbReference type="PANTHER" id="PTHR43133">
    <property type="entry name" value="RNA POLYMERASE ECF-TYPE SIGMA FACTO"/>
    <property type="match status" value="1"/>
</dbReference>
<dbReference type="InterPro" id="IPR039425">
    <property type="entry name" value="RNA_pol_sigma-70-like"/>
</dbReference>
<keyword evidence="2" id="KW-0805">Transcription regulation</keyword>
<dbReference type="InterPro" id="IPR013249">
    <property type="entry name" value="RNA_pol_sigma70_r4_t2"/>
</dbReference>
<evidence type="ECO:0000256" key="3">
    <source>
        <dbReference type="ARBA" id="ARBA00023082"/>
    </source>
</evidence>
<protein>
    <submittedName>
        <fullName evidence="8">RNA polymerase sigma factor</fullName>
    </submittedName>
</protein>
<name>A0A5C6DTA4_9BACT</name>
<keyword evidence="9" id="KW-1185">Reference proteome</keyword>
<feature type="domain" description="RNA polymerase sigma-70 region 2" evidence="6">
    <location>
        <begin position="10"/>
        <end position="73"/>
    </location>
</feature>
<evidence type="ECO:0000313" key="9">
    <source>
        <dbReference type="Proteomes" id="UP000319143"/>
    </source>
</evidence>